<reference evidence="1 2" key="1">
    <citation type="submission" date="2018-02" db="EMBL/GenBank/DDBJ databases">
        <title>Complete genome sequencing of Faecalibacterium prausnitzii strains isolated from the human gut.</title>
        <authorList>
            <person name="Fitzgerald B.C."/>
            <person name="Shkoporov A.N."/>
            <person name="Ross P.R."/>
            <person name="Hill C."/>
        </authorList>
    </citation>
    <scope>NUCLEOTIDE SEQUENCE [LARGE SCALE GENOMIC DNA]</scope>
    <source>
        <strain evidence="1 2">APC923/51-1</strain>
    </source>
</reference>
<sequence length="62" mass="7302">MTHKTTMQTEKRVLMENTAFILYEKFCSDSGEQRREQFKKAFERYLTDALQNDTPIPLQDGA</sequence>
<dbReference type="Proteomes" id="UP000251281">
    <property type="component" value="Unassembled WGS sequence"/>
</dbReference>
<proteinExistence type="predicted"/>
<evidence type="ECO:0000313" key="1">
    <source>
        <dbReference type="EMBL" id="RAW59746.1"/>
    </source>
</evidence>
<protein>
    <submittedName>
        <fullName evidence="1">Uncharacterized protein</fullName>
    </submittedName>
</protein>
<gene>
    <name evidence="1" type="ORF">C4N24_02960</name>
</gene>
<accession>A0A329UF48</accession>
<organism evidence="1 2">
    <name type="scientific">Faecalibacterium prausnitzii</name>
    <dbReference type="NCBI Taxonomy" id="853"/>
    <lineage>
        <taxon>Bacteria</taxon>
        <taxon>Bacillati</taxon>
        <taxon>Bacillota</taxon>
        <taxon>Clostridia</taxon>
        <taxon>Eubacteriales</taxon>
        <taxon>Oscillospiraceae</taxon>
        <taxon>Faecalibacterium</taxon>
    </lineage>
</organism>
<dbReference type="EMBL" id="PRLD01000002">
    <property type="protein sequence ID" value="RAW59746.1"/>
    <property type="molecule type" value="Genomic_DNA"/>
</dbReference>
<comment type="caution">
    <text evidence="1">The sequence shown here is derived from an EMBL/GenBank/DDBJ whole genome shotgun (WGS) entry which is preliminary data.</text>
</comment>
<name>A0A329UF48_9FIRM</name>
<dbReference type="AlphaFoldDB" id="A0A329UF48"/>
<evidence type="ECO:0000313" key="2">
    <source>
        <dbReference type="Proteomes" id="UP000251281"/>
    </source>
</evidence>